<dbReference type="Pfam" id="PF12937">
    <property type="entry name" value="F-box-like"/>
    <property type="match status" value="1"/>
</dbReference>
<keyword evidence="4" id="KW-1185">Reference proteome</keyword>
<protein>
    <recommendedName>
        <fullName evidence="2">F-box domain-containing protein</fullName>
    </recommendedName>
</protein>
<dbReference type="AlphaFoldDB" id="A0A1Y2C7W6"/>
<evidence type="ECO:0000313" key="3">
    <source>
        <dbReference type="EMBL" id="ORY42974.1"/>
    </source>
</evidence>
<dbReference type="InterPro" id="IPR036047">
    <property type="entry name" value="F-box-like_dom_sf"/>
</dbReference>
<sequence>MDASLTGDLEKLTLQQSSSEGELLALFCSRDERELTLVSSVAAPSSQPVVPAEIIQHILSFLNPSDALTLPTLLACQLVSRYFAASSLDASVWRPLVEARWKHEAFEKPMKQLPLEEDQKLIDELFPTAESNLAATFRARFLLDSLVQRHIKKLVLGVKDRLISIDTIVALGKQVWDALYREEEIDGADESIHYSNVGWRKTTLNVSRRAEATKLWMRIASGELAGDEAVELGIFALNDFSPSGFPGQLEKLFCKCVESCTRVLAIGSDIKELRYRDPSTALESVTRLIWAQIDKLGMSNTRIELEAFGEGKNIDSTALDHVSSLLGRFEARRRSFSLFLLHSAFSMLPFAAPLTFVQRGPPTRPQTSSTSVSSSTKPSSSSSLGACLRPSPLGSSSPALIMSDRLSGSKILGLLVLSAWPLGASPLQCSKPAFVTTPRISRATRRSLCSPRSLPMSRKQPKRMLGLVKSCRFKQEDTPTCFSSPASIHSTTAFSFLSSQNISSASTASPRTPSTSASSSTCSSLTSPRAS</sequence>
<dbReference type="InParanoid" id="A0A1Y2C7W6"/>
<reference evidence="3 4" key="1">
    <citation type="submission" date="2016-07" db="EMBL/GenBank/DDBJ databases">
        <title>Pervasive Adenine N6-methylation of Active Genes in Fungi.</title>
        <authorList>
            <consortium name="DOE Joint Genome Institute"/>
            <person name="Mondo S.J."/>
            <person name="Dannebaum R.O."/>
            <person name="Kuo R.C."/>
            <person name="Labutti K."/>
            <person name="Haridas S."/>
            <person name="Kuo A."/>
            <person name="Salamov A."/>
            <person name="Ahrendt S.R."/>
            <person name="Lipzen A."/>
            <person name="Sullivan W."/>
            <person name="Andreopoulos W.B."/>
            <person name="Clum A."/>
            <person name="Lindquist E."/>
            <person name="Daum C."/>
            <person name="Ramamoorthy G.K."/>
            <person name="Gryganskyi A."/>
            <person name="Culley D."/>
            <person name="Magnuson J.K."/>
            <person name="James T.Y."/>
            <person name="O'Malley M.A."/>
            <person name="Stajich J.E."/>
            <person name="Spatafora J.W."/>
            <person name="Visel A."/>
            <person name="Grigoriev I.V."/>
        </authorList>
    </citation>
    <scope>NUCLEOTIDE SEQUENCE [LARGE SCALE GENOMIC DNA]</scope>
    <source>
        <strain evidence="3 4">62-1032</strain>
    </source>
</reference>
<dbReference type="Gene3D" id="1.20.1280.50">
    <property type="match status" value="1"/>
</dbReference>
<proteinExistence type="predicted"/>
<name>A0A1Y2C7W6_9BASI</name>
<feature type="region of interest" description="Disordered" evidence="1">
    <location>
        <begin position="504"/>
        <end position="531"/>
    </location>
</feature>
<dbReference type="EMBL" id="MCGR01000130">
    <property type="protein sequence ID" value="ORY42974.1"/>
    <property type="molecule type" value="Genomic_DNA"/>
</dbReference>
<evidence type="ECO:0000313" key="4">
    <source>
        <dbReference type="Proteomes" id="UP000193467"/>
    </source>
</evidence>
<feature type="domain" description="F-box" evidence="2">
    <location>
        <begin position="51"/>
        <end position="95"/>
    </location>
</feature>
<evidence type="ECO:0000259" key="2">
    <source>
        <dbReference type="Pfam" id="PF12937"/>
    </source>
</evidence>
<dbReference type="Proteomes" id="UP000193467">
    <property type="component" value="Unassembled WGS sequence"/>
</dbReference>
<organism evidence="3 4">
    <name type="scientific">Leucosporidium creatinivorum</name>
    <dbReference type="NCBI Taxonomy" id="106004"/>
    <lineage>
        <taxon>Eukaryota</taxon>
        <taxon>Fungi</taxon>
        <taxon>Dikarya</taxon>
        <taxon>Basidiomycota</taxon>
        <taxon>Pucciniomycotina</taxon>
        <taxon>Microbotryomycetes</taxon>
        <taxon>Leucosporidiales</taxon>
        <taxon>Leucosporidium</taxon>
    </lineage>
</organism>
<gene>
    <name evidence="3" type="ORF">BCR35DRAFT_40665</name>
</gene>
<dbReference type="STRING" id="106004.A0A1Y2C7W6"/>
<evidence type="ECO:0000256" key="1">
    <source>
        <dbReference type="SAM" id="MobiDB-lite"/>
    </source>
</evidence>
<dbReference type="InterPro" id="IPR001810">
    <property type="entry name" value="F-box_dom"/>
</dbReference>
<dbReference type="OrthoDB" id="28868at2759"/>
<dbReference type="SUPFAM" id="SSF81383">
    <property type="entry name" value="F-box domain"/>
    <property type="match status" value="1"/>
</dbReference>
<accession>A0A1Y2C7W6</accession>
<feature type="region of interest" description="Disordered" evidence="1">
    <location>
        <begin position="359"/>
        <end position="390"/>
    </location>
</feature>
<feature type="compositionally biased region" description="Low complexity" evidence="1">
    <location>
        <begin position="365"/>
        <end position="383"/>
    </location>
</feature>
<comment type="caution">
    <text evidence="3">The sequence shown here is derived from an EMBL/GenBank/DDBJ whole genome shotgun (WGS) entry which is preliminary data.</text>
</comment>